<evidence type="ECO:0000256" key="1">
    <source>
        <dbReference type="SAM" id="MobiDB-lite"/>
    </source>
</evidence>
<dbReference type="AlphaFoldDB" id="A0A1G2A6T4"/>
<evidence type="ECO:0000313" key="2">
    <source>
        <dbReference type="EMBL" id="OGY72554.1"/>
    </source>
</evidence>
<organism evidence="2 3">
    <name type="scientific">Candidatus Jacksonbacteria bacterium RIFCSPLOWO2_02_FULL_44_20</name>
    <dbReference type="NCBI Taxonomy" id="1798460"/>
    <lineage>
        <taxon>Bacteria</taxon>
        <taxon>Candidatus Jacksoniibacteriota</taxon>
    </lineage>
</organism>
<reference evidence="2 3" key="1">
    <citation type="journal article" date="2016" name="Nat. Commun.">
        <title>Thousands of microbial genomes shed light on interconnected biogeochemical processes in an aquifer system.</title>
        <authorList>
            <person name="Anantharaman K."/>
            <person name="Brown C.T."/>
            <person name="Hug L.A."/>
            <person name="Sharon I."/>
            <person name="Castelle C.J."/>
            <person name="Probst A.J."/>
            <person name="Thomas B.C."/>
            <person name="Singh A."/>
            <person name="Wilkins M.J."/>
            <person name="Karaoz U."/>
            <person name="Brodie E.L."/>
            <person name="Williams K.H."/>
            <person name="Hubbard S.S."/>
            <person name="Banfield J.F."/>
        </authorList>
    </citation>
    <scope>NUCLEOTIDE SEQUENCE [LARGE SCALE GENOMIC DNA]</scope>
</reference>
<dbReference type="EMBL" id="MHJU01000029">
    <property type="protein sequence ID" value="OGY72554.1"/>
    <property type="molecule type" value="Genomic_DNA"/>
</dbReference>
<proteinExistence type="predicted"/>
<protein>
    <recommendedName>
        <fullName evidence="4">PAS fold-4 domain-containing protein</fullName>
    </recommendedName>
</protein>
<feature type="region of interest" description="Disordered" evidence="1">
    <location>
        <begin position="191"/>
        <end position="212"/>
    </location>
</feature>
<dbReference type="Gene3D" id="3.30.450.20">
    <property type="entry name" value="PAS domain"/>
    <property type="match status" value="1"/>
</dbReference>
<feature type="compositionally biased region" description="Low complexity" evidence="1">
    <location>
        <begin position="193"/>
        <end position="204"/>
    </location>
</feature>
<gene>
    <name evidence="2" type="ORF">A3H61_01800</name>
</gene>
<dbReference type="InterPro" id="IPR035965">
    <property type="entry name" value="PAS-like_dom_sf"/>
</dbReference>
<sequence length="212" mass="24186">MKNNKANGKAKESRELALHYMEALVDVARESFLILDPNLRVVMANQIFYQNFQVSKGATESQLIYELGNGQWNIPELKDFLEDILPNKKAMRDYEVRHVFETIGEKTMVLNARQIDSVQLIILAIEDVTDKKNLEEKLAECAKGLEVKVAERTHDIATRVKELEALNKTMVGRELKMVELKKEIADLKKRVQNGNCKNGNGKNHNGNHKNGR</sequence>
<evidence type="ECO:0008006" key="4">
    <source>
        <dbReference type="Google" id="ProtNLM"/>
    </source>
</evidence>
<comment type="caution">
    <text evidence="2">The sequence shown here is derived from an EMBL/GenBank/DDBJ whole genome shotgun (WGS) entry which is preliminary data.</text>
</comment>
<accession>A0A1G2A6T4</accession>
<name>A0A1G2A6T4_9BACT</name>
<dbReference type="SUPFAM" id="SSF55785">
    <property type="entry name" value="PYP-like sensor domain (PAS domain)"/>
    <property type="match status" value="1"/>
</dbReference>
<evidence type="ECO:0000313" key="3">
    <source>
        <dbReference type="Proteomes" id="UP000178315"/>
    </source>
</evidence>
<dbReference type="Proteomes" id="UP000178315">
    <property type="component" value="Unassembled WGS sequence"/>
</dbReference>